<evidence type="ECO:0000259" key="11">
    <source>
        <dbReference type="PROSITE" id="PS51210"/>
    </source>
</evidence>
<dbReference type="EC" id="3.1.1.5" evidence="2 10"/>
<dbReference type="AlphaFoldDB" id="A0A8J5QCX5"/>
<dbReference type="SMART" id="SM00022">
    <property type="entry name" value="PLAc"/>
    <property type="match status" value="1"/>
</dbReference>
<evidence type="ECO:0000256" key="3">
    <source>
        <dbReference type="ARBA" id="ARBA00022729"/>
    </source>
</evidence>
<dbReference type="GO" id="GO:0004622">
    <property type="term" value="F:phosphatidylcholine lysophospholipase activity"/>
    <property type="evidence" value="ECO:0007669"/>
    <property type="project" value="UniProtKB-EC"/>
</dbReference>
<keyword evidence="3 10" id="KW-0732">Signal</keyword>
<organism evidence="12 13">
    <name type="scientific">[Candida] subhashii</name>
    <dbReference type="NCBI Taxonomy" id="561895"/>
    <lineage>
        <taxon>Eukaryota</taxon>
        <taxon>Fungi</taxon>
        <taxon>Dikarya</taxon>
        <taxon>Ascomycota</taxon>
        <taxon>Saccharomycotina</taxon>
        <taxon>Pichiomycetes</taxon>
        <taxon>Debaryomycetaceae</taxon>
        <taxon>Spathaspora</taxon>
    </lineage>
</organism>
<evidence type="ECO:0000256" key="9">
    <source>
        <dbReference type="PROSITE-ProRule" id="PRU00555"/>
    </source>
</evidence>
<protein>
    <recommendedName>
        <fullName evidence="2 10">Lysophospholipase</fullName>
        <ecNumber evidence="2 10">3.1.1.5</ecNumber>
    </recommendedName>
</protein>
<dbReference type="InterPro" id="IPR002642">
    <property type="entry name" value="LysoPLipase_cat_dom"/>
</dbReference>
<keyword evidence="5 9" id="KW-0442">Lipid degradation</keyword>
<sequence>MLKTSICLLIWGLSLVLAATERNGYAPYTAECPALAKGTFLREGNSISDQEADWLKKRKVKTKQALSDFLKSANMTNLDVDKFLEDSEDGVNLGLAFSGGGYRAMLNGAGSLLALDSRTSFEGNFGGILQSANYIGGLSGSSWLVSSLALQNWTTVEEIVFDGTNQILWNLNETQQVVRQEGLWTIVFPVLFKNLNGVLAYLKFWDNDKNGIKFDLEKKEAAGFPTSVTDPWGRASAHQLFPSDDNYYSSATWSDIRNMEAFANQDMPFPFITALGRKPGTVVYNLNSTVVEMNPFEFGSFDPSLNSFTDIMYLGTNVSNGKPLGECVKGFDNAAFAMGTSASLFNMFLNTLVCDECDSLNGIVKWVLKRFLDGLSSTYEDIALYKPNPFYESEFTKSDNISASDTLYLMDGGLAGEVIPLSTLMIKERKMDVVFAFDNSNDNAINWPDGIALVSSYERQFSEQGNSVVCPYVPDTQTFLEKNLTAKPTFFGCDAKNLTALTKDGVIPPLLVYFPNRPYEYYSNVSTYRLSYSDEERKGLIKNGFEVATRLNGTIDPEFKACLGCAMIRREEERRDIEQSEQCKQCFERYCWDGSLAEGEVTVKVNFTADGLTNDDTVFYGSGPSVVSEQSLISFPRRDEESTSFSARLEPNISWTIWLALLSVGIYFQ</sequence>
<keyword evidence="7" id="KW-0325">Glycoprotein</keyword>
<dbReference type="GO" id="GO:0005829">
    <property type="term" value="C:cytosol"/>
    <property type="evidence" value="ECO:0007669"/>
    <property type="project" value="TreeGrafter"/>
</dbReference>
<dbReference type="Pfam" id="PF01735">
    <property type="entry name" value="PLA2_B"/>
    <property type="match status" value="1"/>
</dbReference>
<gene>
    <name evidence="12" type="ORF">J8A68_003780</name>
</gene>
<feature type="signal peptide" evidence="10">
    <location>
        <begin position="1"/>
        <end position="18"/>
    </location>
</feature>
<dbReference type="GO" id="GO:0005576">
    <property type="term" value="C:extracellular region"/>
    <property type="evidence" value="ECO:0007669"/>
    <property type="project" value="TreeGrafter"/>
</dbReference>
<evidence type="ECO:0000256" key="1">
    <source>
        <dbReference type="ARBA" id="ARBA00008780"/>
    </source>
</evidence>
<comment type="similarity">
    <text evidence="1 10">Belongs to the lysophospholipase family.</text>
</comment>
<proteinExistence type="inferred from homology"/>
<dbReference type="GO" id="GO:0005783">
    <property type="term" value="C:endoplasmic reticulum"/>
    <property type="evidence" value="ECO:0007669"/>
    <property type="project" value="TreeGrafter"/>
</dbReference>
<dbReference type="PANTHER" id="PTHR10728:SF33">
    <property type="entry name" value="LYSOPHOSPHOLIPASE 1-RELATED"/>
    <property type="match status" value="1"/>
</dbReference>
<evidence type="ECO:0000256" key="5">
    <source>
        <dbReference type="ARBA" id="ARBA00022963"/>
    </source>
</evidence>
<evidence type="ECO:0000256" key="2">
    <source>
        <dbReference type="ARBA" id="ARBA00013274"/>
    </source>
</evidence>
<evidence type="ECO:0000256" key="7">
    <source>
        <dbReference type="ARBA" id="ARBA00023180"/>
    </source>
</evidence>
<feature type="domain" description="PLA2c" evidence="11">
    <location>
        <begin position="31"/>
        <end position="597"/>
    </location>
</feature>
<comment type="catalytic activity">
    <reaction evidence="10">
        <text>a 1-acyl-sn-glycero-3-phosphocholine + H2O = sn-glycerol 3-phosphocholine + a fatty acid + H(+)</text>
        <dbReference type="Rhea" id="RHEA:15177"/>
        <dbReference type="ChEBI" id="CHEBI:15377"/>
        <dbReference type="ChEBI" id="CHEBI:15378"/>
        <dbReference type="ChEBI" id="CHEBI:16870"/>
        <dbReference type="ChEBI" id="CHEBI:28868"/>
        <dbReference type="ChEBI" id="CHEBI:58168"/>
        <dbReference type="EC" id="3.1.1.5"/>
    </reaction>
</comment>
<comment type="caution">
    <text evidence="12">The sequence shown here is derived from an EMBL/GenBank/DDBJ whole genome shotgun (WGS) entry which is preliminary data.</text>
</comment>
<reference evidence="12 13" key="1">
    <citation type="journal article" date="2021" name="DNA Res.">
        <title>Genome analysis of Candida subhashii reveals its hybrid nature and dual mitochondrial genome conformations.</title>
        <authorList>
            <person name="Mixao V."/>
            <person name="Hegedusova E."/>
            <person name="Saus E."/>
            <person name="Pryszcz L.P."/>
            <person name="Cillingova A."/>
            <person name="Nosek J."/>
            <person name="Gabaldon T."/>
        </authorList>
    </citation>
    <scope>NUCLEOTIDE SEQUENCE [LARGE SCALE GENOMIC DNA]</scope>
    <source>
        <strain evidence="12 13">CBS 10753</strain>
    </source>
</reference>
<dbReference type="Proteomes" id="UP000694255">
    <property type="component" value="Unassembled WGS sequence"/>
</dbReference>
<dbReference type="GO" id="GO:0004623">
    <property type="term" value="F:phospholipase A2 activity"/>
    <property type="evidence" value="ECO:0007669"/>
    <property type="project" value="TreeGrafter"/>
</dbReference>
<evidence type="ECO:0000256" key="8">
    <source>
        <dbReference type="ARBA" id="ARBA00059407"/>
    </source>
</evidence>
<name>A0A8J5QCX5_9ASCO</name>
<dbReference type="GO" id="GO:0046475">
    <property type="term" value="P:glycerophospholipid catabolic process"/>
    <property type="evidence" value="ECO:0007669"/>
    <property type="project" value="TreeGrafter"/>
</dbReference>
<dbReference type="PROSITE" id="PS51210">
    <property type="entry name" value="PLA2C"/>
    <property type="match status" value="1"/>
</dbReference>
<accession>A0A8J5QCX5</accession>
<keyword evidence="13" id="KW-1185">Reference proteome</keyword>
<comment type="function">
    <text evidence="8">Catalyzes the release of fatty acids from lysophospholipids. Phospholipase B may well contribute to pathogenicity by abetting the fungus in damaging and traversing host cell membranes, processes which likely increase the rapidity of disseminated infection.</text>
</comment>
<keyword evidence="6 9" id="KW-0443">Lipid metabolism</keyword>
<dbReference type="GeneID" id="73470580"/>
<evidence type="ECO:0000256" key="6">
    <source>
        <dbReference type="ARBA" id="ARBA00023098"/>
    </source>
</evidence>
<dbReference type="GO" id="GO:0005886">
    <property type="term" value="C:plasma membrane"/>
    <property type="evidence" value="ECO:0007669"/>
    <property type="project" value="TreeGrafter"/>
</dbReference>
<dbReference type="EMBL" id="JAGSYN010000164">
    <property type="protein sequence ID" value="KAG7662721.1"/>
    <property type="molecule type" value="Genomic_DNA"/>
</dbReference>
<evidence type="ECO:0000313" key="13">
    <source>
        <dbReference type="Proteomes" id="UP000694255"/>
    </source>
</evidence>
<evidence type="ECO:0000256" key="4">
    <source>
        <dbReference type="ARBA" id="ARBA00022801"/>
    </source>
</evidence>
<dbReference type="OrthoDB" id="4084751at2759"/>
<dbReference type="FunFam" id="3.40.1090.10:FF:000010">
    <property type="entry name" value="Lysophospholipase"/>
    <property type="match status" value="1"/>
</dbReference>
<dbReference type="RefSeq" id="XP_049262954.1">
    <property type="nucleotide sequence ID" value="XM_049407670.1"/>
</dbReference>
<evidence type="ECO:0000256" key="10">
    <source>
        <dbReference type="RuleBase" id="RU362103"/>
    </source>
</evidence>
<dbReference type="PANTHER" id="PTHR10728">
    <property type="entry name" value="CYTOSOLIC PHOSPHOLIPASE A2"/>
    <property type="match status" value="1"/>
</dbReference>
<feature type="chain" id="PRO_5035340003" description="Lysophospholipase" evidence="10">
    <location>
        <begin position="19"/>
        <end position="669"/>
    </location>
</feature>
<evidence type="ECO:0000313" key="12">
    <source>
        <dbReference type="EMBL" id="KAG7662721.1"/>
    </source>
</evidence>
<keyword evidence="4 9" id="KW-0378">Hydrolase</keyword>